<comment type="similarity">
    <text evidence="1">Belongs to the iron-containing alcohol dehydrogenase family.</text>
</comment>
<evidence type="ECO:0000259" key="5">
    <source>
        <dbReference type="Pfam" id="PF25137"/>
    </source>
</evidence>
<organism evidence="6 7">
    <name type="scientific">Litorilinea aerophila</name>
    <dbReference type="NCBI Taxonomy" id="1204385"/>
    <lineage>
        <taxon>Bacteria</taxon>
        <taxon>Bacillati</taxon>
        <taxon>Chloroflexota</taxon>
        <taxon>Caldilineae</taxon>
        <taxon>Caldilineales</taxon>
        <taxon>Caldilineaceae</taxon>
        <taxon>Litorilinea</taxon>
    </lineage>
</organism>
<accession>A0A540VK98</accession>
<evidence type="ECO:0000313" key="7">
    <source>
        <dbReference type="Proteomes" id="UP000317371"/>
    </source>
</evidence>
<dbReference type="Pfam" id="PF25137">
    <property type="entry name" value="ADH_Fe_C"/>
    <property type="match status" value="1"/>
</dbReference>
<evidence type="ECO:0000256" key="3">
    <source>
        <dbReference type="ARBA" id="ARBA00023027"/>
    </source>
</evidence>
<dbReference type="Pfam" id="PF00465">
    <property type="entry name" value="Fe-ADH"/>
    <property type="match status" value="1"/>
</dbReference>
<dbReference type="InterPro" id="IPR039697">
    <property type="entry name" value="Alcohol_dehydrogenase_Fe"/>
</dbReference>
<sequence>MNFEFATATRILFGPGVLEAGIDAAAGLGARALVVTGRHTERAIPLLDGLQARGVESQVFPISGEPDVRQVQEGVAEARRFKAAFVVGMGGGSAIDAGKAIAALLTNPGDPLDYLEVVGRGQPLQEPSAPFVAIPTTAGTGAEVTRNAVLAVPAERVKVSLRSPHMLPRLAVVDPMLTLSLPPAVTASTGLDALTQCLEPFVSIQANPLTDAIARLGLQRAARSLRRAYSHGEDASAREDMALASLCGGLALANARLGAVHGLAGVLGGMFPIPHGVICARLLPLVMEVNLRALAQRQPDSPIRARYDEVARILTGNPAADAADGVAWVEALCADLQVPSLGAPNWTPGLGVADIPAVVEKAQRSSSMKGNPLPLTDEELAEILSRAL</sequence>
<dbReference type="InParanoid" id="A0A540VK98"/>
<dbReference type="InterPro" id="IPR018211">
    <property type="entry name" value="ADH_Fe_CS"/>
</dbReference>
<name>A0A540VK98_9CHLR</name>
<dbReference type="SUPFAM" id="SSF56796">
    <property type="entry name" value="Dehydroquinate synthase-like"/>
    <property type="match status" value="1"/>
</dbReference>
<dbReference type="InterPro" id="IPR056798">
    <property type="entry name" value="ADH_Fe_C"/>
</dbReference>
<dbReference type="AlphaFoldDB" id="A0A540VK98"/>
<dbReference type="OrthoDB" id="9815791at2"/>
<dbReference type="Gene3D" id="3.40.50.1970">
    <property type="match status" value="1"/>
</dbReference>
<gene>
    <name evidence="6" type="ORF">FKZ61_04045</name>
</gene>
<dbReference type="FunFam" id="3.40.50.1970:FF:000003">
    <property type="entry name" value="Alcohol dehydrogenase, iron-containing"/>
    <property type="match status" value="1"/>
</dbReference>
<reference evidence="6 7" key="1">
    <citation type="submission" date="2019-06" db="EMBL/GenBank/DDBJ databases">
        <title>Genome sequence of Litorilinea aerophila BAA-2444.</title>
        <authorList>
            <person name="Maclea K.S."/>
            <person name="Maurais E.G."/>
            <person name="Iannazzi L.C."/>
        </authorList>
    </citation>
    <scope>NUCLEOTIDE SEQUENCE [LARGE SCALE GENOMIC DNA]</scope>
    <source>
        <strain evidence="6 7">ATCC BAA-2444</strain>
    </source>
</reference>
<dbReference type="RefSeq" id="WP_141608795.1">
    <property type="nucleotide sequence ID" value="NZ_VIGC02000004.1"/>
</dbReference>
<dbReference type="FunCoup" id="A0A540VK98">
    <property type="interactions" value="280"/>
</dbReference>
<dbReference type="GO" id="GO:0004022">
    <property type="term" value="F:alcohol dehydrogenase (NAD+) activity"/>
    <property type="evidence" value="ECO:0007669"/>
    <property type="project" value="UniProtKB-ARBA"/>
</dbReference>
<keyword evidence="2" id="KW-0560">Oxidoreductase</keyword>
<protein>
    <submittedName>
        <fullName evidence="6">Iron-containing alcohol dehydrogenase</fullName>
    </submittedName>
</protein>
<dbReference type="PROSITE" id="PS00913">
    <property type="entry name" value="ADH_IRON_1"/>
    <property type="match status" value="1"/>
</dbReference>
<proteinExistence type="inferred from homology"/>
<dbReference type="InterPro" id="IPR001670">
    <property type="entry name" value="ADH_Fe/GldA"/>
</dbReference>
<dbReference type="PANTHER" id="PTHR11496">
    <property type="entry name" value="ALCOHOL DEHYDROGENASE"/>
    <property type="match status" value="1"/>
</dbReference>
<evidence type="ECO:0000259" key="4">
    <source>
        <dbReference type="Pfam" id="PF00465"/>
    </source>
</evidence>
<comment type="caution">
    <text evidence="6">The sequence shown here is derived from an EMBL/GenBank/DDBJ whole genome shotgun (WGS) entry which is preliminary data.</text>
</comment>
<dbReference type="EMBL" id="VIGC01000004">
    <property type="protein sequence ID" value="TQE97199.1"/>
    <property type="molecule type" value="Genomic_DNA"/>
</dbReference>
<dbReference type="CDD" id="cd08183">
    <property type="entry name" value="Fe-ADH-like"/>
    <property type="match status" value="1"/>
</dbReference>
<evidence type="ECO:0000313" key="6">
    <source>
        <dbReference type="EMBL" id="TQE97199.1"/>
    </source>
</evidence>
<feature type="domain" description="Alcohol dehydrogenase iron-type/glycerol dehydrogenase GldA" evidence="4">
    <location>
        <begin position="9"/>
        <end position="175"/>
    </location>
</feature>
<feature type="domain" description="Fe-containing alcohol dehydrogenase-like C-terminal" evidence="5">
    <location>
        <begin position="186"/>
        <end position="387"/>
    </location>
</feature>
<keyword evidence="7" id="KW-1185">Reference proteome</keyword>
<dbReference type="Gene3D" id="1.20.1090.10">
    <property type="entry name" value="Dehydroquinate synthase-like - alpha domain"/>
    <property type="match status" value="1"/>
</dbReference>
<dbReference type="Proteomes" id="UP000317371">
    <property type="component" value="Unassembled WGS sequence"/>
</dbReference>
<keyword evidence="3" id="KW-0520">NAD</keyword>
<evidence type="ECO:0000256" key="2">
    <source>
        <dbReference type="ARBA" id="ARBA00023002"/>
    </source>
</evidence>
<dbReference type="GO" id="GO:0046872">
    <property type="term" value="F:metal ion binding"/>
    <property type="evidence" value="ECO:0007669"/>
    <property type="project" value="InterPro"/>
</dbReference>
<evidence type="ECO:0000256" key="1">
    <source>
        <dbReference type="ARBA" id="ARBA00007358"/>
    </source>
</evidence>
<dbReference type="PANTHER" id="PTHR11496:SF102">
    <property type="entry name" value="ALCOHOL DEHYDROGENASE 4"/>
    <property type="match status" value="1"/>
</dbReference>